<dbReference type="GO" id="GO:0032502">
    <property type="term" value="P:developmental process"/>
    <property type="evidence" value="ECO:0007669"/>
    <property type="project" value="TreeGrafter"/>
</dbReference>
<gene>
    <name evidence="12" type="ORF">FSP39_020095</name>
</gene>
<evidence type="ECO:0000256" key="10">
    <source>
        <dbReference type="SAM" id="MobiDB-lite"/>
    </source>
</evidence>
<evidence type="ECO:0000256" key="9">
    <source>
        <dbReference type="ARBA" id="ARBA00023242"/>
    </source>
</evidence>
<evidence type="ECO:0000256" key="3">
    <source>
        <dbReference type="ARBA" id="ARBA00004496"/>
    </source>
</evidence>
<comment type="similarity">
    <text evidence="4">Belongs to the IWR1/SLC7A6OS family.</text>
</comment>
<dbReference type="PANTHER" id="PTHR31196:SF2">
    <property type="entry name" value="RNA POLYMERASE II NUCLEAR LOCALIZATION PROTEIN SLC7A6OS-RELATED"/>
    <property type="match status" value="1"/>
</dbReference>
<evidence type="ECO:0000256" key="8">
    <source>
        <dbReference type="ARBA" id="ARBA00022927"/>
    </source>
</evidence>
<keyword evidence="9" id="KW-0539">Nucleus</keyword>
<dbReference type="PANTHER" id="PTHR31196">
    <property type="entry name" value="RNA POLYMERASE II NUCLEAR LOCALIZATION PROTEIN SLC7A6OS-RELATED"/>
    <property type="match status" value="1"/>
</dbReference>
<feature type="region of interest" description="Disordered" evidence="10">
    <location>
        <begin position="15"/>
        <end position="38"/>
    </location>
</feature>
<proteinExistence type="inferred from homology"/>
<feature type="region of interest" description="Disordered" evidence="10">
    <location>
        <begin position="305"/>
        <end position="339"/>
    </location>
</feature>
<dbReference type="Proteomes" id="UP001186944">
    <property type="component" value="Unassembled WGS sequence"/>
</dbReference>
<feature type="compositionally biased region" description="Basic and acidic residues" evidence="10">
    <location>
        <begin position="117"/>
        <end position="147"/>
    </location>
</feature>
<feature type="compositionally biased region" description="Acidic residues" evidence="10">
    <location>
        <begin position="310"/>
        <end position="328"/>
    </location>
</feature>
<dbReference type="AlphaFoldDB" id="A0AA89BMB9"/>
<comment type="subcellular location">
    <subcellularLocation>
        <location evidence="3">Cytoplasm</location>
    </subcellularLocation>
    <subcellularLocation>
        <location evidence="2">Nucleus</location>
    </subcellularLocation>
</comment>
<dbReference type="EMBL" id="VSWD01000012">
    <property type="protein sequence ID" value="KAK3086549.1"/>
    <property type="molecule type" value="Genomic_DNA"/>
</dbReference>
<keyword evidence="8" id="KW-0653">Protein transport</keyword>
<dbReference type="GO" id="GO:0005737">
    <property type="term" value="C:cytoplasm"/>
    <property type="evidence" value="ECO:0007669"/>
    <property type="project" value="UniProtKB-SubCell"/>
</dbReference>
<dbReference type="InterPro" id="IPR040218">
    <property type="entry name" value="SLC7A6OS"/>
</dbReference>
<sequence length="429" mass="49127">MATIIRVKRRRNDDPVNSLVVSCKKQKPNSPEDSKDLTNELKFAGTVSTKDEAISRKIRDAIRKEKIEKEYKQHQVNVSEKSRHLQKETVKNARFKIVSKQRALDLANLDIQNNESDEIKEKSPEKTDKNERDSVSKDRLCVHRDNNSKTASNSEGHLVRKSEVKTPTLQSKKKSCNETSGISAESDTNSSEKEISCVNRSDNDTNLSRSRSVRDDNGVSSTEKVFQLYDVEIEGRPLPTLESLMQESQSATGITCNSVPMVREVVSNAGQEEYVYDLYYTNNSDLHLRLLESSLSLDVLDFNTHQLDNGVDDDDDEVYDDEDDENEESNWRNDYPDEDPQFYENDEVEYFYGDDVDPNSAFDRDDDGLSELMSARFHLEGDNELSSPEEELGYDQIMDPFLRSSSYSNYYRRVQQEMGEMDGTTARDT</sequence>
<dbReference type="Pfam" id="PF08574">
    <property type="entry name" value="Iwr1"/>
    <property type="match status" value="1"/>
</dbReference>
<protein>
    <recommendedName>
        <fullName evidence="5">Probable RNA polymerase II nuclear localization protein SLC7A6OS</fullName>
    </recommendedName>
</protein>
<comment type="caution">
    <text evidence="12">The sequence shown here is derived from an EMBL/GenBank/DDBJ whole genome shotgun (WGS) entry which is preliminary data.</text>
</comment>
<accession>A0AA89BMB9</accession>
<evidence type="ECO:0000313" key="12">
    <source>
        <dbReference type="EMBL" id="KAK3086549.1"/>
    </source>
</evidence>
<evidence type="ECO:0000256" key="2">
    <source>
        <dbReference type="ARBA" id="ARBA00004123"/>
    </source>
</evidence>
<evidence type="ECO:0000256" key="7">
    <source>
        <dbReference type="ARBA" id="ARBA00022490"/>
    </source>
</evidence>
<evidence type="ECO:0000313" key="13">
    <source>
        <dbReference type="Proteomes" id="UP001186944"/>
    </source>
</evidence>
<evidence type="ECO:0000256" key="4">
    <source>
        <dbReference type="ARBA" id="ARBA00010218"/>
    </source>
</evidence>
<keyword evidence="7" id="KW-0963">Cytoplasm</keyword>
<evidence type="ECO:0000256" key="1">
    <source>
        <dbReference type="ARBA" id="ARBA00003202"/>
    </source>
</evidence>
<comment type="function">
    <text evidence="1">Directs RNA polymerase II nuclear import.</text>
</comment>
<feature type="region of interest" description="Disordered" evidence="10">
    <location>
        <begin position="115"/>
        <end position="218"/>
    </location>
</feature>
<feature type="domain" description="Transcription factor Iwr1" evidence="11">
    <location>
        <begin position="272"/>
        <end position="339"/>
    </location>
</feature>
<evidence type="ECO:0000256" key="5">
    <source>
        <dbReference type="ARBA" id="ARBA00017036"/>
    </source>
</evidence>
<dbReference type="GO" id="GO:0005634">
    <property type="term" value="C:nucleus"/>
    <property type="evidence" value="ECO:0007669"/>
    <property type="project" value="UniProtKB-SubCell"/>
</dbReference>
<feature type="compositionally biased region" description="Polar residues" evidence="10">
    <location>
        <begin position="177"/>
        <end position="189"/>
    </location>
</feature>
<evidence type="ECO:0000259" key="11">
    <source>
        <dbReference type="Pfam" id="PF08574"/>
    </source>
</evidence>
<keyword evidence="13" id="KW-1185">Reference proteome</keyword>
<organism evidence="12 13">
    <name type="scientific">Pinctada imbricata</name>
    <name type="common">Atlantic pearl-oyster</name>
    <name type="synonym">Pinctada martensii</name>
    <dbReference type="NCBI Taxonomy" id="66713"/>
    <lineage>
        <taxon>Eukaryota</taxon>
        <taxon>Metazoa</taxon>
        <taxon>Spiralia</taxon>
        <taxon>Lophotrochozoa</taxon>
        <taxon>Mollusca</taxon>
        <taxon>Bivalvia</taxon>
        <taxon>Autobranchia</taxon>
        <taxon>Pteriomorphia</taxon>
        <taxon>Pterioida</taxon>
        <taxon>Pterioidea</taxon>
        <taxon>Pteriidae</taxon>
        <taxon>Pinctada</taxon>
    </lineage>
</organism>
<dbReference type="GO" id="GO:0015031">
    <property type="term" value="P:protein transport"/>
    <property type="evidence" value="ECO:0007669"/>
    <property type="project" value="UniProtKB-KW"/>
</dbReference>
<keyword evidence="6" id="KW-0813">Transport</keyword>
<name>A0AA89BMB9_PINIB</name>
<reference evidence="12" key="1">
    <citation type="submission" date="2019-08" db="EMBL/GenBank/DDBJ databases">
        <title>The improved chromosome-level genome for the pearl oyster Pinctada fucata martensii using PacBio sequencing and Hi-C.</title>
        <authorList>
            <person name="Zheng Z."/>
        </authorList>
    </citation>
    <scope>NUCLEOTIDE SEQUENCE</scope>
    <source>
        <strain evidence="12">ZZ-2019</strain>
        <tissue evidence="12">Adductor muscle</tissue>
    </source>
</reference>
<dbReference type="InterPro" id="IPR013883">
    <property type="entry name" value="TF_Iwr1_dom"/>
</dbReference>
<evidence type="ECO:0000256" key="6">
    <source>
        <dbReference type="ARBA" id="ARBA00022448"/>
    </source>
</evidence>
<feature type="compositionally biased region" description="Polar residues" evidence="10">
    <location>
        <begin position="198"/>
        <end position="210"/>
    </location>
</feature>